<name>A0AC61MPV0_9FIRM</name>
<accession>A0AC61MPV0</accession>
<evidence type="ECO:0000313" key="2">
    <source>
        <dbReference type="Proteomes" id="UP000595814"/>
    </source>
</evidence>
<reference evidence="1 2" key="1">
    <citation type="journal article" date="2022" name="Int. J. Syst. Evol. Microbiol.">
        <title>Miniphocaeibacter halophilus sp. nov., an ammonium-tolerant acetate-producing bacterium isolated from a biogas system.</title>
        <authorList>
            <person name="Schnurer A."/>
            <person name="Singh A."/>
            <person name="Bi S."/>
            <person name="Qiao W."/>
            <person name="Westerholm M."/>
        </authorList>
    </citation>
    <scope>NUCLEOTIDE SEQUENCE [LARGE SCALE GENOMIC DNA]</scope>
    <source>
        <strain evidence="1 2">AMB_01</strain>
    </source>
</reference>
<dbReference type="EMBL" id="CP066744">
    <property type="protein sequence ID" value="QQK06884.1"/>
    <property type="molecule type" value="Genomic_DNA"/>
</dbReference>
<organism evidence="1 2">
    <name type="scientific">Miniphocaeibacter halophilus</name>
    <dbReference type="NCBI Taxonomy" id="2931922"/>
    <lineage>
        <taxon>Bacteria</taxon>
        <taxon>Bacillati</taxon>
        <taxon>Bacillota</taxon>
        <taxon>Tissierellia</taxon>
        <taxon>Tissierellales</taxon>
        <taxon>Peptoniphilaceae</taxon>
        <taxon>Miniphocaeibacter</taxon>
    </lineage>
</organism>
<evidence type="ECO:0000313" key="1">
    <source>
        <dbReference type="EMBL" id="QQK06884.1"/>
    </source>
</evidence>
<proteinExistence type="predicted"/>
<dbReference type="Proteomes" id="UP000595814">
    <property type="component" value="Chromosome"/>
</dbReference>
<sequence length="158" mass="17679">MIGLFCGVKVKSDEEYRAILRKRIMLLGIIFLIGIISLLIPTIAKNILGIYNVEGEYYYYGFGSGLIFASLVLILKTINILKNPSKLKSERIKNGDERNKNISLKSARIALGILALAMTLIIITSGITNPEIRMIMGKLLLLLLLSYTISYRILNSKE</sequence>
<keyword evidence="2" id="KW-1185">Reference proteome</keyword>
<gene>
    <name evidence="1" type="ORF">JFY71_05915</name>
</gene>
<protein>
    <submittedName>
        <fullName evidence="1">Uncharacterized protein</fullName>
    </submittedName>
</protein>